<dbReference type="Proteomes" id="UP001186159">
    <property type="component" value="Unassembled WGS sequence"/>
</dbReference>
<evidence type="ECO:0000313" key="3">
    <source>
        <dbReference type="Proteomes" id="UP001186159"/>
    </source>
</evidence>
<accession>A0ABD5GMN3</accession>
<dbReference type="RefSeq" id="WP_317070699.1">
    <property type="nucleotide sequence ID" value="NZ_JAWHVN010000024.1"/>
</dbReference>
<name>A0ABD5GMN3_9LACT</name>
<gene>
    <name evidence="2" type="ORF">RZO27_03955</name>
</gene>
<reference evidence="2 3" key="1">
    <citation type="submission" date="2023-10" db="EMBL/GenBank/DDBJ databases">
        <title>Production of high quality cheese from raw caw milk (raw cheese).</title>
        <authorList>
            <person name="Samouris G."/>
        </authorList>
    </citation>
    <scope>NUCLEOTIDE SEQUENCE [LARGE SCALE GENOMIC DNA]</scope>
    <source>
        <strain evidence="2 3">MRS-5</strain>
    </source>
</reference>
<evidence type="ECO:0000256" key="1">
    <source>
        <dbReference type="SAM" id="Phobius"/>
    </source>
</evidence>
<comment type="caution">
    <text evidence="2">The sequence shown here is derived from an EMBL/GenBank/DDBJ whole genome shotgun (WGS) entry which is preliminary data.</text>
</comment>
<keyword evidence="1" id="KW-0812">Transmembrane</keyword>
<organism evidence="2 3">
    <name type="scientific">Lactococcus lactis</name>
    <dbReference type="NCBI Taxonomy" id="1358"/>
    <lineage>
        <taxon>Bacteria</taxon>
        <taxon>Bacillati</taxon>
        <taxon>Bacillota</taxon>
        <taxon>Bacilli</taxon>
        <taxon>Lactobacillales</taxon>
        <taxon>Streptococcaceae</taxon>
        <taxon>Lactococcus</taxon>
    </lineage>
</organism>
<evidence type="ECO:0000313" key="2">
    <source>
        <dbReference type="EMBL" id="MDV2618286.1"/>
    </source>
</evidence>
<dbReference type="AlphaFoldDB" id="A0ABD5GMN3"/>
<dbReference type="EMBL" id="JAWHVN010000024">
    <property type="protein sequence ID" value="MDV2618286.1"/>
    <property type="molecule type" value="Genomic_DNA"/>
</dbReference>
<sequence>MKNTWKILKIVIWYFRWFLMYIGIAGIGFTYDERKKIQKYSSQILLLSALTKLSMWQLQSLIDLHPRILEIIFEGIDTSKKVSEEELLKIKTRISQLDFL</sequence>
<keyword evidence="1" id="KW-1133">Transmembrane helix</keyword>
<feature type="transmembrane region" description="Helical" evidence="1">
    <location>
        <begin position="12"/>
        <end position="31"/>
    </location>
</feature>
<keyword evidence="1" id="KW-0472">Membrane</keyword>
<proteinExistence type="predicted"/>
<protein>
    <submittedName>
        <fullName evidence="2">Uncharacterized protein</fullName>
    </submittedName>
</protein>